<dbReference type="PANTHER" id="PTHR34378">
    <property type="entry name" value="GLUTAMATE--CYSTEINE LIGASE, CHLOROPLASTIC"/>
    <property type="match status" value="1"/>
</dbReference>
<dbReference type="EMBL" id="FNGO01000006">
    <property type="protein sequence ID" value="SDL62385.1"/>
    <property type="molecule type" value="Genomic_DNA"/>
</dbReference>
<dbReference type="InterPro" id="IPR014746">
    <property type="entry name" value="Gln_synth/guanido_kin_cat_dom"/>
</dbReference>
<dbReference type="RefSeq" id="WP_159429819.1">
    <property type="nucleotide sequence ID" value="NZ_FNGO01000006.1"/>
</dbReference>
<organism evidence="6 7">
    <name type="scientific">Halarsenatibacter silvermanii</name>
    <dbReference type="NCBI Taxonomy" id="321763"/>
    <lineage>
        <taxon>Bacteria</taxon>
        <taxon>Bacillati</taxon>
        <taxon>Bacillota</taxon>
        <taxon>Clostridia</taxon>
        <taxon>Halanaerobiales</taxon>
        <taxon>Halarsenatibacteraceae</taxon>
        <taxon>Halarsenatibacter</taxon>
    </lineage>
</organism>
<reference evidence="6 7" key="1">
    <citation type="submission" date="2016-10" db="EMBL/GenBank/DDBJ databases">
        <authorList>
            <person name="de Groot N.N."/>
        </authorList>
    </citation>
    <scope>NUCLEOTIDE SEQUENCE [LARGE SCALE GENOMIC DNA]</scope>
    <source>
        <strain evidence="6 7">SLAS-1</strain>
    </source>
</reference>
<dbReference type="PANTHER" id="PTHR34378:SF1">
    <property type="entry name" value="GLUTAMATE--CYSTEINE LIGASE, CHLOROPLASTIC"/>
    <property type="match status" value="1"/>
</dbReference>
<dbReference type="Pfam" id="PF04107">
    <property type="entry name" value="GCS2"/>
    <property type="match status" value="1"/>
</dbReference>
<keyword evidence="7" id="KW-1185">Reference proteome</keyword>
<dbReference type="Proteomes" id="UP000199476">
    <property type="component" value="Unassembled WGS sequence"/>
</dbReference>
<keyword evidence="1 5" id="KW-0436">Ligase</keyword>
<evidence type="ECO:0000256" key="4">
    <source>
        <dbReference type="ARBA" id="ARBA00048819"/>
    </source>
</evidence>
<evidence type="ECO:0000256" key="3">
    <source>
        <dbReference type="ARBA" id="ARBA00022840"/>
    </source>
</evidence>
<evidence type="ECO:0000256" key="5">
    <source>
        <dbReference type="PIRNR" id="PIRNR017901"/>
    </source>
</evidence>
<dbReference type="PIRSF" id="PIRSF017901">
    <property type="entry name" value="GCL"/>
    <property type="match status" value="1"/>
</dbReference>
<protein>
    <recommendedName>
        <fullName evidence="5">Glutamate--cysteine ligase</fullName>
        <ecNumber evidence="5">6.3.2.2</ecNumber>
    </recommendedName>
</protein>
<proteinExistence type="inferred from homology"/>
<dbReference type="GO" id="GO:0005524">
    <property type="term" value="F:ATP binding"/>
    <property type="evidence" value="ECO:0007669"/>
    <property type="project" value="UniProtKB-UniRule"/>
</dbReference>
<name>A0A1G9LLJ8_9FIRM</name>
<gene>
    <name evidence="6" type="ORF">SAMN04488692_10690</name>
</gene>
<comment type="similarity">
    <text evidence="5">Belongs to the glutamate--cysteine ligase type 2 family. EgtA subfamily.</text>
</comment>
<dbReference type="GO" id="GO:0004357">
    <property type="term" value="F:glutamate-cysteine ligase activity"/>
    <property type="evidence" value="ECO:0007669"/>
    <property type="project" value="UniProtKB-UniRule"/>
</dbReference>
<dbReference type="GO" id="GO:0006750">
    <property type="term" value="P:glutathione biosynthetic process"/>
    <property type="evidence" value="ECO:0007669"/>
    <property type="project" value="UniProtKB-UniRule"/>
</dbReference>
<evidence type="ECO:0000313" key="7">
    <source>
        <dbReference type="Proteomes" id="UP000199476"/>
    </source>
</evidence>
<sequence length="451" mass="52438">MKPNYSNRKRTKKRYLDQIEDYFRKNSTGTADYRLGVEFEFFIIKNSTTKAVTYFESEGINDIFKEMAGNGWNICDKAGEDQILGLRKNGDEINLEPGGQLEYSFAPKESLQEIDGIFKNFCREIFPLLNARDYSLISLGYQPVTVIEELPLLPKKRYKHMYNYFADKGKWAHNMMKGSAALQVSIDYSSEADFRDKFAAAAWLTPVIYAVFDNSPFMEGRPASFWGVRSQIWRNCDDDRSGLPPGCLRDDFSFRDYARFILELPAIFDPEDDSFTGDKAFWEILTREEMAEELIQHMFTMAFTDVRAKNYLELRMADSLPYPLCLGYISFIKGLFYREENLQFLKDIARETGRERIESALAGIPLQGVELEYSRGKSIKNWQQELFSRARKGLNDRELKNLDRLEGFLRKYLPPRTAFQNGGQKNDEEIFSLQIEDLDYCNLNALMRGRL</sequence>
<evidence type="ECO:0000256" key="1">
    <source>
        <dbReference type="ARBA" id="ARBA00022598"/>
    </source>
</evidence>
<comment type="function">
    <text evidence="5">Catalyzes the synthesis of gamma-glutamylcysteine (gamma-GC).</text>
</comment>
<dbReference type="EC" id="6.3.2.2" evidence="5"/>
<dbReference type="AlphaFoldDB" id="A0A1G9LLJ8"/>
<evidence type="ECO:0000256" key="2">
    <source>
        <dbReference type="ARBA" id="ARBA00022741"/>
    </source>
</evidence>
<comment type="catalytic activity">
    <reaction evidence="4 5">
        <text>L-cysteine + L-glutamate + ATP = gamma-L-glutamyl-L-cysteine + ADP + phosphate + H(+)</text>
        <dbReference type="Rhea" id="RHEA:13285"/>
        <dbReference type="ChEBI" id="CHEBI:15378"/>
        <dbReference type="ChEBI" id="CHEBI:29985"/>
        <dbReference type="ChEBI" id="CHEBI:30616"/>
        <dbReference type="ChEBI" id="CHEBI:35235"/>
        <dbReference type="ChEBI" id="CHEBI:43474"/>
        <dbReference type="ChEBI" id="CHEBI:58173"/>
        <dbReference type="ChEBI" id="CHEBI:456216"/>
        <dbReference type="EC" id="6.3.2.2"/>
    </reaction>
</comment>
<accession>A0A1G9LLJ8</accession>
<dbReference type="Gene3D" id="3.30.590.20">
    <property type="match status" value="1"/>
</dbReference>
<evidence type="ECO:0000313" key="6">
    <source>
        <dbReference type="EMBL" id="SDL62385.1"/>
    </source>
</evidence>
<dbReference type="InterPro" id="IPR035434">
    <property type="entry name" value="GCL_bact_plant"/>
</dbReference>
<keyword evidence="3 5" id="KW-0067">ATP-binding</keyword>
<dbReference type="SUPFAM" id="SSF55931">
    <property type="entry name" value="Glutamine synthetase/guanido kinase"/>
    <property type="match status" value="1"/>
</dbReference>
<dbReference type="STRING" id="321763.SAMN04488692_10690"/>
<dbReference type="InterPro" id="IPR006336">
    <property type="entry name" value="GCS2"/>
</dbReference>
<dbReference type="OrthoDB" id="9780152at2"/>
<keyword evidence="2 5" id="KW-0547">Nucleotide-binding</keyword>